<reference evidence="9" key="1">
    <citation type="journal article" date="2015" name="PeerJ">
        <title>First genomic representation of candidate bacterial phylum KSB3 points to enhanced environmental sensing as a trigger of wastewater bulking.</title>
        <authorList>
            <person name="Sekiguchi Y."/>
            <person name="Ohashi A."/>
            <person name="Parks D.H."/>
            <person name="Yamauchi T."/>
            <person name="Tyson G.W."/>
            <person name="Hugenholtz P."/>
        </authorList>
    </citation>
    <scope>NUCLEOTIDE SEQUENCE [LARGE SCALE GENOMIC DNA]</scope>
</reference>
<evidence type="ECO:0000256" key="3">
    <source>
        <dbReference type="ARBA" id="ARBA00009528"/>
    </source>
</evidence>
<dbReference type="HOGENOM" id="CLU_013734_6_0_0"/>
<evidence type="ECO:0000256" key="4">
    <source>
        <dbReference type="ARBA" id="ARBA00022438"/>
    </source>
</evidence>
<dbReference type="PROSITE" id="PS00631">
    <property type="entry name" value="CYTOSOL_AP"/>
    <property type="match status" value="1"/>
</dbReference>
<keyword evidence="5 7" id="KW-0645">Protease</keyword>
<dbReference type="Proteomes" id="UP000030661">
    <property type="component" value="Unassembled WGS sequence"/>
</dbReference>
<feature type="binding site" evidence="7">
    <location>
        <position position="347"/>
    </location>
    <ligand>
        <name>Mn(2+)</name>
        <dbReference type="ChEBI" id="CHEBI:29035"/>
        <label>1</label>
    </ligand>
</feature>
<keyword evidence="6 7" id="KW-0378">Hydrolase</keyword>
<dbReference type="AlphaFoldDB" id="A0A081C5J0"/>
<dbReference type="GO" id="GO:0005737">
    <property type="term" value="C:cytoplasm"/>
    <property type="evidence" value="ECO:0007669"/>
    <property type="project" value="UniProtKB-SubCell"/>
</dbReference>
<feature type="binding site" evidence="7">
    <location>
        <position position="349"/>
    </location>
    <ligand>
        <name>Mn(2+)</name>
        <dbReference type="ChEBI" id="CHEBI:29035"/>
        <label>1</label>
    </ligand>
</feature>
<gene>
    <name evidence="7" type="primary">pepA</name>
    <name evidence="9" type="ORF">U27_06831</name>
</gene>
<sequence>MNIRVWKSTAYGEVSDVHVLWVYDGGELFAPRMPLDRETQAMLQMLLEDQELSGKFGEIYMTNLARNIKPKKLLLLGLGQKNELTFERIRKLTGKAIKELNKSKAQSAHLSFVGAENSSLPLAELVKVTAETAILANYRFKKYLSQDETSQIERLDIVCGDEQEPEYQVAVAEGILLGQAVTAARDLVNEPANGLTPVKLAEAAQQAGAEYGFEVAVYDERQIEAIGMKAFLEVGKAAINPPRLIVMKYTGNPQKPEEILGFIGKGLTYDSGGLSLKSKDSMVNMKDDMAGAAAVISAMSAIARAKLHTNITAVVAACENMVSATGYRPGDIIGTMAGKSVMIKSTDAEGRLTLADAVYYIVQKECAKRVIDLATLTGAATSALGRLVTAAMANNDAWYQQVEQASQLSGERLCRIPLVEEYKELLKSDVADLINSAGANGPNMILAGLFIGEFIPDTPWVHLDIAGTSWAEKESDYLTPGGTGVGAKTLYYLAKLSDQK</sequence>
<dbReference type="Gene3D" id="3.40.630.10">
    <property type="entry name" value="Zn peptidases"/>
    <property type="match status" value="1"/>
</dbReference>
<dbReference type="GO" id="GO:0006508">
    <property type="term" value="P:proteolysis"/>
    <property type="evidence" value="ECO:0007669"/>
    <property type="project" value="UniProtKB-KW"/>
</dbReference>
<dbReference type="InterPro" id="IPR008283">
    <property type="entry name" value="Peptidase_M17_N"/>
</dbReference>
<dbReference type="PRINTS" id="PR00481">
    <property type="entry name" value="LAMNOPPTDASE"/>
</dbReference>
<dbReference type="EMBL" id="DF820471">
    <property type="protein sequence ID" value="GAK59845.1"/>
    <property type="molecule type" value="Genomic_DNA"/>
</dbReference>
<dbReference type="SUPFAM" id="SSF52949">
    <property type="entry name" value="Macro domain-like"/>
    <property type="match status" value="1"/>
</dbReference>
<feature type="binding site" evidence="7">
    <location>
        <position position="270"/>
    </location>
    <ligand>
        <name>Mn(2+)</name>
        <dbReference type="ChEBI" id="CHEBI:29035"/>
        <label>1</label>
    </ligand>
</feature>
<accession>A0A081C5J0</accession>
<dbReference type="Gene3D" id="3.40.220.10">
    <property type="entry name" value="Leucine Aminopeptidase, subunit E, domain 1"/>
    <property type="match status" value="1"/>
</dbReference>
<comment type="function">
    <text evidence="7">Presumably involved in the processing and regular turnover of intracellular proteins. Catalyzes the removal of unsubstituted N-terminal amino acids from various peptides.</text>
</comment>
<dbReference type="eggNOG" id="COG0260">
    <property type="taxonomic scope" value="Bacteria"/>
</dbReference>
<evidence type="ECO:0000256" key="2">
    <source>
        <dbReference type="ARBA" id="ARBA00000967"/>
    </source>
</evidence>
<dbReference type="NCBIfam" id="NF002073">
    <property type="entry name" value="PRK00913.1-2"/>
    <property type="match status" value="1"/>
</dbReference>
<dbReference type="HAMAP" id="MF_00181">
    <property type="entry name" value="Cytosol_peptidase_M17"/>
    <property type="match status" value="1"/>
</dbReference>
<feature type="binding site" evidence="7">
    <location>
        <position position="349"/>
    </location>
    <ligand>
        <name>Mn(2+)</name>
        <dbReference type="ChEBI" id="CHEBI:29035"/>
        <label>2</label>
    </ligand>
</feature>
<dbReference type="GO" id="GO:0070006">
    <property type="term" value="F:metalloaminopeptidase activity"/>
    <property type="evidence" value="ECO:0007669"/>
    <property type="project" value="InterPro"/>
</dbReference>
<keyword evidence="7" id="KW-0963">Cytoplasm</keyword>
<feature type="active site" evidence="7">
    <location>
        <position position="277"/>
    </location>
</feature>
<dbReference type="InterPro" id="IPR011356">
    <property type="entry name" value="Leucine_aapep/pepB"/>
</dbReference>
<evidence type="ECO:0000313" key="10">
    <source>
        <dbReference type="Proteomes" id="UP000030661"/>
    </source>
</evidence>
<dbReference type="InterPro" id="IPR023042">
    <property type="entry name" value="Peptidase_M17_leu_NH2_pept"/>
</dbReference>
<dbReference type="NCBIfam" id="NF002083">
    <property type="entry name" value="PRK00913.3-5"/>
    <property type="match status" value="1"/>
</dbReference>
<feature type="binding site" evidence="7">
    <location>
        <position position="265"/>
    </location>
    <ligand>
        <name>Mn(2+)</name>
        <dbReference type="ChEBI" id="CHEBI:29035"/>
        <label>2</label>
    </ligand>
</feature>
<keyword evidence="4 7" id="KW-0031">Aminopeptidase</keyword>
<comment type="subcellular location">
    <subcellularLocation>
        <location evidence="7">Cytoplasm</location>
    </subcellularLocation>
</comment>
<keyword evidence="10" id="KW-1185">Reference proteome</keyword>
<dbReference type="Pfam" id="PF00883">
    <property type="entry name" value="Peptidase_M17"/>
    <property type="match status" value="1"/>
</dbReference>
<evidence type="ECO:0000259" key="8">
    <source>
        <dbReference type="PROSITE" id="PS00631"/>
    </source>
</evidence>
<keyword evidence="7" id="KW-0479">Metal-binding</keyword>
<proteinExistence type="inferred from homology"/>
<organism evidence="9">
    <name type="scientific">Vecturithrix granuli</name>
    <dbReference type="NCBI Taxonomy" id="1499967"/>
    <lineage>
        <taxon>Bacteria</taxon>
        <taxon>Candidatus Moduliflexota</taxon>
        <taxon>Candidatus Vecturitrichia</taxon>
        <taxon>Candidatus Vecturitrichales</taxon>
        <taxon>Candidatus Vecturitrichaceae</taxon>
        <taxon>Candidatus Vecturithrix</taxon>
    </lineage>
</organism>
<comment type="catalytic activity">
    <reaction evidence="1 7">
        <text>Release of an N-terminal amino acid, Xaa-|-Yaa-, in which Xaa is preferably Leu, but may be other amino acids including Pro although not Arg or Lys, and Yaa may be Pro. Amino acid amides and methyl esters are also readily hydrolyzed, but rates on arylamides are exceedingly low.</text>
        <dbReference type="EC" id="3.4.11.1"/>
    </reaction>
</comment>
<evidence type="ECO:0000313" key="9">
    <source>
        <dbReference type="EMBL" id="GAK59845.1"/>
    </source>
</evidence>
<keyword evidence="7" id="KW-0464">Manganese</keyword>
<dbReference type="InterPro" id="IPR043472">
    <property type="entry name" value="Macro_dom-like"/>
</dbReference>
<dbReference type="SUPFAM" id="SSF53187">
    <property type="entry name" value="Zn-dependent exopeptidases"/>
    <property type="match status" value="1"/>
</dbReference>
<feature type="binding site" evidence="7">
    <location>
        <position position="288"/>
    </location>
    <ligand>
        <name>Mn(2+)</name>
        <dbReference type="ChEBI" id="CHEBI:29035"/>
        <label>2</label>
    </ligand>
</feature>
<evidence type="ECO:0000256" key="7">
    <source>
        <dbReference type="HAMAP-Rule" id="MF_00181"/>
    </source>
</evidence>
<dbReference type="InterPro" id="IPR000819">
    <property type="entry name" value="Peptidase_M17_C"/>
</dbReference>
<dbReference type="PANTHER" id="PTHR11963">
    <property type="entry name" value="LEUCINE AMINOPEPTIDASE-RELATED"/>
    <property type="match status" value="1"/>
</dbReference>
<evidence type="ECO:0000256" key="1">
    <source>
        <dbReference type="ARBA" id="ARBA00000135"/>
    </source>
</evidence>
<dbReference type="EC" id="3.4.11.10" evidence="7"/>
<feature type="domain" description="Cytosol aminopeptidase" evidence="8">
    <location>
        <begin position="345"/>
        <end position="352"/>
    </location>
</feature>
<dbReference type="Pfam" id="PF02789">
    <property type="entry name" value="Peptidase_M17_N"/>
    <property type="match status" value="1"/>
</dbReference>
<dbReference type="CDD" id="cd00433">
    <property type="entry name" value="Peptidase_M17"/>
    <property type="match status" value="1"/>
</dbReference>
<feature type="active site" evidence="7">
    <location>
        <position position="351"/>
    </location>
</feature>
<protein>
    <recommendedName>
        <fullName evidence="7">Probable cytosol aminopeptidase</fullName>
        <ecNumber evidence="7">3.4.11.1</ecNumber>
    </recommendedName>
    <alternativeName>
        <fullName evidence="7">Leucine aminopeptidase</fullName>
        <shortName evidence="7">LAP</shortName>
        <ecNumber evidence="7">3.4.11.10</ecNumber>
    </alternativeName>
    <alternativeName>
        <fullName evidence="7">Leucyl aminopeptidase</fullName>
    </alternativeName>
</protein>
<evidence type="ECO:0000256" key="6">
    <source>
        <dbReference type="ARBA" id="ARBA00022801"/>
    </source>
</evidence>
<dbReference type="GO" id="GO:0030145">
    <property type="term" value="F:manganese ion binding"/>
    <property type="evidence" value="ECO:0007669"/>
    <property type="project" value="UniProtKB-UniRule"/>
</dbReference>
<comment type="similarity">
    <text evidence="3 7">Belongs to the peptidase M17 family.</text>
</comment>
<feature type="binding site" evidence="7">
    <location>
        <position position="270"/>
    </location>
    <ligand>
        <name>Mn(2+)</name>
        <dbReference type="ChEBI" id="CHEBI:29035"/>
        <label>2</label>
    </ligand>
</feature>
<comment type="catalytic activity">
    <reaction evidence="2 7">
        <text>Release of an N-terminal amino acid, preferentially leucine, but not glutamic or aspartic acids.</text>
        <dbReference type="EC" id="3.4.11.10"/>
    </reaction>
</comment>
<dbReference type="EC" id="3.4.11.1" evidence="7"/>
<evidence type="ECO:0000256" key="5">
    <source>
        <dbReference type="ARBA" id="ARBA00022670"/>
    </source>
</evidence>
<dbReference type="PANTHER" id="PTHR11963:SF23">
    <property type="entry name" value="CYTOSOL AMINOPEPTIDASE"/>
    <property type="match status" value="1"/>
</dbReference>
<dbReference type="STRING" id="1499967.U27_06831"/>
<comment type="cofactor">
    <cofactor evidence="7">
        <name>Mn(2+)</name>
        <dbReference type="ChEBI" id="CHEBI:29035"/>
    </cofactor>
    <text evidence="7">Binds 2 manganese ions per subunit.</text>
</comment>
<name>A0A081C5J0_VECG1</name>